<name>A0A5J5JHE1_9MICO</name>
<dbReference type="Proteomes" id="UP000325516">
    <property type="component" value="Chromosome"/>
</dbReference>
<dbReference type="KEGG" id="mlz:F6J85_12310"/>
<evidence type="ECO:0000313" key="2">
    <source>
        <dbReference type="Proteomes" id="UP000325516"/>
    </source>
</evidence>
<proteinExistence type="predicted"/>
<dbReference type="EMBL" id="CP044232">
    <property type="protein sequence ID" value="QEW03795.1"/>
    <property type="molecule type" value="Genomic_DNA"/>
</dbReference>
<accession>A0A5J5JHE1</accession>
<evidence type="ECO:0000313" key="1">
    <source>
        <dbReference type="EMBL" id="QEW03795.1"/>
    </source>
</evidence>
<accession>A0A5J6L5X2</accession>
<dbReference type="RefSeq" id="WP_150920685.1">
    <property type="nucleotide sequence ID" value="NZ_CP044232.1"/>
</dbReference>
<organism evidence="1 2">
    <name type="scientific">Microbacterium lushaniae</name>
    <dbReference type="NCBI Taxonomy" id="2614639"/>
    <lineage>
        <taxon>Bacteria</taxon>
        <taxon>Bacillati</taxon>
        <taxon>Actinomycetota</taxon>
        <taxon>Actinomycetes</taxon>
        <taxon>Micrococcales</taxon>
        <taxon>Microbacteriaceae</taxon>
        <taxon>Microbacterium</taxon>
    </lineage>
</organism>
<protein>
    <submittedName>
        <fullName evidence="1">Uncharacterized protein</fullName>
    </submittedName>
</protein>
<sequence>MFDIFVTGARLATSDDVAEALLEYFRVLADQGRTELVSIPALLDGQPAQAWLTLGAGTPLVAVRSEPQLPLSLEGEDLAAWSIRRRAAVLAGTTAGFDWDEQN</sequence>
<dbReference type="AlphaFoldDB" id="A0A5J5JHE1"/>
<gene>
    <name evidence="1" type="ORF">F6J85_12310</name>
</gene>
<keyword evidence="2" id="KW-1185">Reference proteome</keyword>
<reference evidence="2" key="1">
    <citation type="submission" date="2019-09" db="EMBL/GenBank/DDBJ databases">
        <title>Mumia zhuanghuii sp. nov. isolated from the intestinal contents of plateau pika (Ochotona curzoniae) in the Qinghai-Tibet plateau of China.</title>
        <authorList>
            <person name="Tian Z."/>
        </authorList>
    </citation>
    <scope>NUCLEOTIDE SEQUENCE [LARGE SCALE GENOMIC DNA]</scope>
    <source>
        <strain evidence="2">L-031</strain>
    </source>
</reference>